<dbReference type="InterPro" id="IPR028889">
    <property type="entry name" value="USP"/>
</dbReference>
<name>A0A183IXE2_9BILA</name>
<accession>A0A183IXE2</accession>
<evidence type="ECO:0000259" key="4">
    <source>
        <dbReference type="PROSITE" id="PS50235"/>
    </source>
</evidence>
<feature type="domain" description="USP" evidence="4">
    <location>
        <begin position="98"/>
        <end position="223"/>
    </location>
</feature>
<evidence type="ECO:0000256" key="2">
    <source>
        <dbReference type="ARBA" id="ARBA00012759"/>
    </source>
</evidence>
<feature type="compositionally biased region" description="Polar residues" evidence="3">
    <location>
        <begin position="212"/>
        <end position="223"/>
    </location>
</feature>
<dbReference type="EMBL" id="UZAM01011450">
    <property type="protein sequence ID" value="VDP16313.1"/>
    <property type="molecule type" value="Genomic_DNA"/>
</dbReference>
<dbReference type="InterPro" id="IPR050185">
    <property type="entry name" value="Ub_carboxyl-term_hydrolase"/>
</dbReference>
<evidence type="ECO:0000313" key="7">
    <source>
        <dbReference type="WBParaSite" id="SBAD_0000859901-mRNA-1"/>
    </source>
</evidence>
<proteinExistence type="predicted"/>
<evidence type="ECO:0000256" key="1">
    <source>
        <dbReference type="ARBA" id="ARBA00000707"/>
    </source>
</evidence>
<evidence type="ECO:0000313" key="5">
    <source>
        <dbReference type="EMBL" id="VDP16313.1"/>
    </source>
</evidence>
<dbReference type="EC" id="3.4.19.12" evidence="2"/>
<feature type="region of interest" description="Disordered" evidence="3">
    <location>
        <begin position="198"/>
        <end position="223"/>
    </location>
</feature>
<dbReference type="Proteomes" id="UP000270296">
    <property type="component" value="Unassembled WGS sequence"/>
</dbReference>
<dbReference type="GO" id="GO:0004843">
    <property type="term" value="F:cysteine-type deubiquitinase activity"/>
    <property type="evidence" value="ECO:0007669"/>
    <property type="project" value="UniProtKB-EC"/>
</dbReference>
<dbReference type="GO" id="GO:0016579">
    <property type="term" value="P:protein deubiquitination"/>
    <property type="evidence" value="ECO:0007669"/>
    <property type="project" value="InterPro"/>
</dbReference>
<sequence length="223" mass="24903">MGTTEGLHSTVLACSLQPASNDAAVVEQLEPKLHSDTDPDPVSSVSVVSRKSKTVETNFVTYCNPFGSHKLCEPFEIKRSSYSLEPAASTDDNPPGLTGLRNLGNTCYMNAALQALSNCPQLVEYLRNCRLPPSEKPSLVLDYQALVNQMWDNRQLPYDAQEFLRCFLDELHEALKQPVYEWECQGELRLDRGRKSFDSSETYSESSSVESFQTCDSGWSSDQ</sequence>
<dbReference type="AlphaFoldDB" id="A0A183IXE2"/>
<dbReference type="Gene3D" id="3.90.70.10">
    <property type="entry name" value="Cysteine proteinases"/>
    <property type="match status" value="1"/>
</dbReference>
<evidence type="ECO:0000313" key="6">
    <source>
        <dbReference type="Proteomes" id="UP000270296"/>
    </source>
</evidence>
<feature type="compositionally biased region" description="Low complexity" evidence="3">
    <location>
        <begin position="199"/>
        <end position="211"/>
    </location>
</feature>
<comment type="catalytic activity">
    <reaction evidence="1">
        <text>Thiol-dependent hydrolysis of ester, thioester, amide, peptide and isopeptide bonds formed by the C-terminal Gly of ubiquitin (a 76-residue protein attached to proteins as an intracellular targeting signal).</text>
        <dbReference type="EC" id="3.4.19.12"/>
    </reaction>
</comment>
<gene>
    <name evidence="5" type="ORF">SBAD_LOCUS8290</name>
</gene>
<evidence type="ECO:0000256" key="3">
    <source>
        <dbReference type="SAM" id="MobiDB-lite"/>
    </source>
</evidence>
<dbReference type="OrthoDB" id="21192at2759"/>
<dbReference type="Pfam" id="PF00443">
    <property type="entry name" value="UCH"/>
    <property type="match status" value="1"/>
</dbReference>
<dbReference type="SUPFAM" id="SSF54001">
    <property type="entry name" value="Cysteine proteinases"/>
    <property type="match status" value="1"/>
</dbReference>
<dbReference type="InterPro" id="IPR001394">
    <property type="entry name" value="Peptidase_C19_UCH"/>
</dbReference>
<dbReference type="PANTHER" id="PTHR21646:SF86">
    <property type="entry name" value="UBIQUITIN CARBOXYL-TERMINAL HYDROLASE"/>
    <property type="match status" value="1"/>
</dbReference>
<dbReference type="PROSITE" id="PS00972">
    <property type="entry name" value="USP_1"/>
    <property type="match status" value="1"/>
</dbReference>
<keyword evidence="6" id="KW-1185">Reference proteome</keyword>
<protein>
    <recommendedName>
        <fullName evidence="2">ubiquitinyl hydrolase 1</fullName>
        <ecNumber evidence="2">3.4.19.12</ecNumber>
    </recommendedName>
</protein>
<dbReference type="PANTHER" id="PTHR21646">
    <property type="entry name" value="UBIQUITIN CARBOXYL-TERMINAL HYDROLASE"/>
    <property type="match status" value="1"/>
</dbReference>
<dbReference type="InterPro" id="IPR018200">
    <property type="entry name" value="USP_CS"/>
</dbReference>
<dbReference type="WBParaSite" id="SBAD_0000859901-mRNA-1">
    <property type="protein sequence ID" value="SBAD_0000859901-mRNA-1"/>
    <property type="gene ID" value="SBAD_0000859901"/>
</dbReference>
<organism evidence="7">
    <name type="scientific">Soboliphyme baturini</name>
    <dbReference type="NCBI Taxonomy" id="241478"/>
    <lineage>
        <taxon>Eukaryota</taxon>
        <taxon>Metazoa</taxon>
        <taxon>Ecdysozoa</taxon>
        <taxon>Nematoda</taxon>
        <taxon>Enoplea</taxon>
        <taxon>Dorylaimia</taxon>
        <taxon>Dioctophymatida</taxon>
        <taxon>Dioctophymatoidea</taxon>
        <taxon>Soboliphymatidae</taxon>
        <taxon>Soboliphyme</taxon>
    </lineage>
</organism>
<dbReference type="InterPro" id="IPR038765">
    <property type="entry name" value="Papain-like_cys_pep_sf"/>
</dbReference>
<reference evidence="5 6" key="2">
    <citation type="submission" date="2018-11" db="EMBL/GenBank/DDBJ databases">
        <authorList>
            <consortium name="Pathogen Informatics"/>
        </authorList>
    </citation>
    <scope>NUCLEOTIDE SEQUENCE [LARGE SCALE GENOMIC DNA]</scope>
</reference>
<reference evidence="7" key="1">
    <citation type="submission" date="2016-06" db="UniProtKB">
        <authorList>
            <consortium name="WormBaseParasite"/>
        </authorList>
    </citation>
    <scope>IDENTIFICATION</scope>
</reference>
<dbReference type="PROSITE" id="PS50235">
    <property type="entry name" value="USP_3"/>
    <property type="match status" value="1"/>
</dbReference>